<reference evidence="8 9" key="1">
    <citation type="submission" date="2007-10" db="EMBL/GenBank/DDBJ databases">
        <title>Complete sequence of Shewanella pealeana ATCC 700345.</title>
        <authorList>
            <consortium name="US DOE Joint Genome Institute"/>
            <person name="Copeland A."/>
            <person name="Lucas S."/>
            <person name="Lapidus A."/>
            <person name="Barry K."/>
            <person name="Glavina del Rio T."/>
            <person name="Dalin E."/>
            <person name="Tice H."/>
            <person name="Pitluck S."/>
            <person name="Chertkov O."/>
            <person name="Brettin T."/>
            <person name="Bruce D."/>
            <person name="Detter J.C."/>
            <person name="Han C."/>
            <person name="Schmutz J."/>
            <person name="Larimer F."/>
            <person name="Land M."/>
            <person name="Hauser L."/>
            <person name="Kyrpides N."/>
            <person name="Kim E."/>
            <person name="Zhao J.-S.Z."/>
            <person name="Manno D."/>
            <person name="Hawari J."/>
            <person name="Richardson P."/>
        </authorList>
    </citation>
    <scope>NUCLEOTIDE SEQUENCE [LARGE SCALE GENOMIC DNA]</scope>
    <source>
        <strain evidence="9">ATCC 700345 / ANG-SQ1</strain>
    </source>
</reference>
<dbReference type="STRING" id="398579.Spea_2050"/>
<evidence type="ECO:0000256" key="1">
    <source>
        <dbReference type="ARBA" id="ARBA00022676"/>
    </source>
</evidence>
<comment type="function">
    <text evidence="3">Protein-arginine rhamnosyltransferase that catalyzes the transfer of a single rhamnose to elongation factor P (EF-P) on 'Lys-32', a modification required for EF-P-dependent rescue of polyproline stalled ribosomes.</text>
</comment>
<dbReference type="EMBL" id="CP000851">
    <property type="protein sequence ID" value="ABV87370.1"/>
    <property type="molecule type" value="Genomic_DNA"/>
</dbReference>
<keyword evidence="2" id="KW-0808">Transferase</keyword>
<evidence type="ECO:0000313" key="9">
    <source>
        <dbReference type="Proteomes" id="UP000002608"/>
    </source>
</evidence>
<dbReference type="NCBIfam" id="TIGR03837">
    <property type="entry name" value="efp_Arg_rhamno"/>
    <property type="match status" value="1"/>
</dbReference>
<dbReference type="AlphaFoldDB" id="A8H483"/>
<name>A8H483_SHEPA</name>
<keyword evidence="9" id="KW-1185">Reference proteome</keyword>
<evidence type="ECO:0000256" key="6">
    <source>
        <dbReference type="ARBA" id="ARBA00030025"/>
    </source>
</evidence>
<proteinExistence type="inferred from homology"/>
<comment type="similarity">
    <text evidence="4">Belongs to the glycosyltransferase 104 family.</text>
</comment>
<evidence type="ECO:0000256" key="2">
    <source>
        <dbReference type="ARBA" id="ARBA00022679"/>
    </source>
</evidence>
<sequence length="404" mass="46172">MTVSIENMTSQNSEQNWDIFCAVVDNYGDIGVTWRLAKQLSAEQKINVTLWVDDLNSFQHILPHLDPNQVTQSHCGIKINQWSEPLKIDYKVGDVLIEAFACELPAQVKQQLVTAKQAYFDNSKNKKPPVWLNLEYLSAESWVEGCHGLPSMQASGIKKYFYFPGFSDKTGGLICEKTLFTDREHWQLDTQNRQNLFKSLGLTGIDETDTVISVFSYESSALLALCQHWQANDTKTHALIPKGRSLNSLQSILPCSIDELTPGMQIAFGNLVIHILPMTDQEGYDKLLWSCDFNIVRGEDSFLRAQWAAKPFIWHIYEQEEDYHLIKLDAFMQLYCNNLPSELAMSWKGLNLAFNQEQAALTCEYWQQLNLADLPLQQHAKQWPIDAINDVDLVSRLVQFVKNS</sequence>
<evidence type="ECO:0000313" key="8">
    <source>
        <dbReference type="EMBL" id="ABV87370.1"/>
    </source>
</evidence>
<dbReference type="eggNOG" id="COG4394">
    <property type="taxonomic scope" value="Bacteria"/>
</dbReference>
<evidence type="ECO:0000256" key="7">
    <source>
        <dbReference type="ARBA" id="ARBA00048472"/>
    </source>
</evidence>
<dbReference type="Proteomes" id="UP000002608">
    <property type="component" value="Chromosome"/>
</dbReference>
<organism evidence="8 9">
    <name type="scientific">Shewanella pealeana (strain ATCC 700345 / ANG-SQ1)</name>
    <dbReference type="NCBI Taxonomy" id="398579"/>
    <lineage>
        <taxon>Bacteria</taxon>
        <taxon>Pseudomonadati</taxon>
        <taxon>Pseudomonadota</taxon>
        <taxon>Gammaproteobacteria</taxon>
        <taxon>Alteromonadales</taxon>
        <taxon>Shewanellaceae</taxon>
        <taxon>Shewanella</taxon>
    </lineage>
</organism>
<dbReference type="GO" id="GO:0106361">
    <property type="term" value="F:protein-arginine rhamnosyltransferase activity"/>
    <property type="evidence" value="ECO:0007669"/>
    <property type="project" value="InterPro"/>
</dbReference>
<dbReference type="KEGG" id="spl:Spea_2050"/>
<accession>A8H483</accession>
<evidence type="ECO:0000256" key="4">
    <source>
        <dbReference type="ARBA" id="ARBA00024346"/>
    </source>
</evidence>
<evidence type="ECO:0000256" key="5">
    <source>
        <dbReference type="ARBA" id="ARBA00024416"/>
    </source>
</evidence>
<dbReference type="HOGENOM" id="CLU_060250_0_0_6"/>
<dbReference type="InterPro" id="IPR016633">
    <property type="entry name" value="EarP"/>
</dbReference>
<keyword evidence="1" id="KW-0328">Glycosyltransferase</keyword>
<dbReference type="Pfam" id="PF10093">
    <property type="entry name" value="EarP"/>
    <property type="match status" value="1"/>
</dbReference>
<protein>
    <recommendedName>
        <fullName evidence="5">Protein-arginine rhamnosyltransferase</fullName>
    </recommendedName>
    <alternativeName>
        <fullName evidence="6">EF-P arginine rhamnosyltransferase</fullName>
    </alternativeName>
</protein>
<evidence type="ECO:0000256" key="3">
    <source>
        <dbReference type="ARBA" id="ARBA00024303"/>
    </source>
</evidence>
<gene>
    <name evidence="8" type="ordered locus">Spea_2050</name>
</gene>
<dbReference type="PIRSF" id="PIRSF015557">
    <property type="entry name" value="UCP015557"/>
    <property type="match status" value="1"/>
</dbReference>
<comment type="catalytic activity">
    <reaction evidence="7">
        <text>dTDP-beta-L-rhamnose + L-arginyl-[protein] = N(omega)-(alpha-L-rhamnosyl)-L-arginyl-[protein] + dTDP + H(+)</text>
        <dbReference type="Rhea" id="RHEA:66692"/>
        <dbReference type="Rhea" id="RHEA-COMP:10532"/>
        <dbReference type="Rhea" id="RHEA-COMP:17096"/>
        <dbReference type="ChEBI" id="CHEBI:15378"/>
        <dbReference type="ChEBI" id="CHEBI:29965"/>
        <dbReference type="ChEBI" id="CHEBI:57510"/>
        <dbReference type="ChEBI" id="CHEBI:58369"/>
        <dbReference type="ChEBI" id="CHEBI:167445"/>
    </reaction>
    <physiologicalReaction direction="left-to-right" evidence="7">
        <dbReference type="Rhea" id="RHEA:66693"/>
    </physiologicalReaction>
</comment>